<evidence type="ECO:0000313" key="3">
    <source>
        <dbReference type="Proteomes" id="UP000199225"/>
    </source>
</evidence>
<dbReference type="STRING" id="86666.SAMN04490247_0671"/>
<dbReference type="AlphaFoldDB" id="A0A1G8QWB4"/>
<reference evidence="3" key="1">
    <citation type="submission" date="2016-10" db="EMBL/GenBank/DDBJ databases">
        <authorList>
            <person name="Varghese N."/>
            <person name="Submissions S."/>
        </authorList>
    </citation>
    <scope>NUCLEOTIDE SEQUENCE [LARGE SCALE GENOMIC DNA]</scope>
    <source>
        <strain evidence="3">DSM 4771</strain>
    </source>
</reference>
<evidence type="ECO:0000256" key="1">
    <source>
        <dbReference type="SAM" id="Phobius"/>
    </source>
</evidence>
<sequence length="55" mass="6244">MEAILVGLAIAIVWGYFADLRNGEIGWFIGRLIFMPLFLLFTRNLSRLADSKGEK</sequence>
<feature type="transmembrane region" description="Helical" evidence="1">
    <location>
        <begin position="25"/>
        <end position="42"/>
    </location>
</feature>
<proteinExistence type="predicted"/>
<keyword evidence="1" id="KW-0472">Membrane</keyword>
<organism evidence="2 3">
    <name type="scientific">Salimicrobium halophilum</name>
    <dbReference type="NCBI Taxonomy" id="86666"/>
    <lineage>
        <taxon>Bacteria</taxon>
        <taxon>Bacillati</taxon>
        <taxon>Bacillota</taxon>
        <taxon>Bacilli</taxon>
        <taxon>Bacillales</taxon>
        <taxon>Bacillaceae</taxon>
        <taxon>Salimicrobium</taxon>
    </lineage>
</organism>
<keyword evidence="3" id="KW-1185">Reference proteome</keyword>
<dbReference type="EMBL" id="FNEV01000002">
    <property type="protein sequence ID" value="SDJ09032.1"/>
    <property type="molecule type" value="Genomic_DNA"/>
</dbReference>
<protein>
    <submittedName>
        <fullName evidence="2">Uncharacterized protein</fullName>
    </submittedName>
</protein>
<keyword evidence="1" id="KW-0812">Transmembrane</keyword>
<accession>A0A1G8QWB4</accession>
<keyword evidence="1" id="KW-1133">Transmembrane helix</keyword>
<name>A0A1G8QWB4_9BACI</name>
<gene>
    <name evidence="2" type="ORF">SAMN04490247_0671</name>
</gene>
<evidence type="ECO:0000313" key="2">
    <source>
        <dbReference type="EMBL" id="SDJ09032.1"/>
    </source>
</evidence>
<dbReference type="Proteomes" id="UP000199225">
    <property type="component" value="Unassembled WGS sequence"/>
</dbReference>